<evidence type="ECO:0000256" key="5">
    <source>
        <dbReference type="ARBA" id="ARBA00022692"/>
    </source>
</evidence>
<organism evidence="19 20">
    <name type="scientific">Ridgeia piscesae</name>
    <name type="common">Tubeworm</name>
    <dbReference type="NCBI Taxonomy" id="27915"/>
    <lineage>
        <taxon>Eukaryota</taxon>
        <taxon>Metazoa</taxon>
        <taxon>Spiralia</taxon>
        <taxon>Lophotrochozoa</taxon>
        <taxon>Annelida</taxon>
        <taxon>Polychaeta</taxon>
        <taxon>Sedentaria</taxon>
        <taxon>Canalipalpata</taxon>
        <taxon>Sabellida</taxon>
        <taxon>Siboglinidae</taxon>
        <taxon>Ridgeia</taxon>
    </lineage>
</organism>
<protein>
    <recommendedName>
        <fullName evidence="2">receptor protein-tyrosine kinase</fullName>
        <ecNumber evidence="2">2.7.10.1</ecNumber>
    </recommendedName>
</protein>
<evidence type="ECO:0000256" key="12">
    <source>
        <dbReference type="ARBA" id="ARBA00023170"/>
    </source>
</evidence>
<evidence type="ECO:0000313" key="19">
    <source>
        <dbReference type="EMBL" id="KAK2174052.1"/>
    </source>
</evidence>
<keyword evidence="6 15" id="KW-0547">Nucleotide-binding</keyword>
<dbReference type="InterPro" id="IPR013783">
    <property type="entry name" value="Ig-like_fold"/>
</dbReference>
<dbReference type="InterPro" id="IPR017441">
    <property type="entry name" value="Protein_kinase_ATP_BS"/>
</dbReference>
<dbReference type="InterPro" id="IPR020635">
    <property type="entry name" value="Tyr_kinase_cat_dom"/>
</dbReference>
<evidence type="ECO:0000256" key="17">
    <source>
        <dbReference type="SAM" id="Phobius"/>
    </source>
</evidence>
<dbReference type="InterPro" id="IPR011009">
    <property type="entry name" value="Kinase-like_dom_sf"/>
</dbReference>
<comment type="catalytic activity">
    <reaction evidence="14">
        <text>L-tyrosyl-[protein] + ATP = O-phospho-L-tyrosyl-[protein] + ADP + H(+)</text>
        <dbReference type="Rhea" id="RHEA:10596"/>
        <dbReference type="Rhea" id="RHEA-COMP:10136"/>
        <dbReference type="Rhea" id="RHEA-COMP:20101"/>
        <dbReference type="ChEBI" id="CHEBI:15378"/>
        <dbReference type="ChEBI" id="CHEBI:30616"/>
        <dbReference type="ChEBI" id="CHEBI:46858"/>
        <dbReference type="ChEBI" id="CHEBI:61978"/>
        <dbReference type="ChEBI" id="CHEBI:456216"/>
        <dbReference type="EC" id="2.7.10.1"/>
    </reaction>
</comment>
<keyword evidence="5 17" id="KW-0812">Transmembrane</keyword>
<proteinExistence type="predicted"/>
<dbReference type="Gene3D" id="3.30.200.20">
    <property type="entry name" value="Phosphorylase Kinase, domain 1"/>
    <property type="match status" value="1"/>
</dbReference>
<dbReference type="AlphaFoldDB" id="A0AAD9NKV7"/>
<keyword evidence="13" id="KW-0325">Glycoprotein</keyword>
<evidence type="ECO:0000256" key="6">
    <source>
        <dbReference type="ARBA" id="ARBA00022741"/>
    </source>
</evidence>
<dbReference type="EMBL" id="JAODUO010000831">
    <property type="protein sequence ID" value="KAK2174052.1"/>
    <property type="molecule type" value="Genomic_DNA"/>
</dbReference>
<evidence type="ECO:0000256" key="10">
    <source>
        <dbReference type="ARBA" id="ARBA00023136"/>
    </source>
</evidence>
<evidence type="ECO:0000256" key="9">
    <source>
        <dbReference type="ARBA" id="ARBA00022989"/>
    </source>
</evidence>
<dbReference type="GO" id="GO:0005524">
    <property type="term" value="F:ATP binding"/>
    <property type="evidence" value="ECO:0007669"/>
    <property type="project" value="UniProtKB-UniRule"/>
</dbReference>
<evidence type="ECO:0000256" key="1">
    <source>
        <dbReference type="ARBA" id="ARBA00004167"/>
    </source>
</evidence>
<feature type="transmembrane region" description="Helical" evidence="17">
    <location>
        <begin position="351"/>
        <end position="373"/>
    </location>
</feature>
<keyword evidence="20" id="KW-1185">Reference proteome</keyword>
<dbReference type="Gene3D" id="1.10.510.10">
    <property type="entry name" value="Transferase(Phosphotransferase) domain 1"/>
    <property type="match status" value="1"/>
</dbReference>
<dbReference type="InterPro" id="IPR036116">
    <property type="entry name" value="FN3_sf"/>
</dbReference>
<dbReference type="Pfam" id="PF07714">
    <property type="entry name" value="PK_Tyr_Ser-Thr"/>
    <property type="match status" value="1"/>
</dbReference>
<evidence type="ECO:0000256" key="4">
    <source>
        <dbReference type="ARBA" id="ARBA00022679"/>
    </source>
</evidence>
<keyword evidence="8 15" id="KW-0067">ATP-binding</keyword>
<dbReference type="InterPro" id="IPR008266">
    <property type="entry name" value="Tyr_kinase_AS"/>
</dbReference>
<dbReference type="InterPro" id="IPR000719">
    <property type="entry name" value="Prot_kinase_dom"/>
</dbReference>
<comment type="caution">
    <text evidence="19">The sequence shown here is derived from an EMBL/GenBank/DDBJ whole genome shotgun (WGS) entry which is preliminary data.</text>
</comment>
<evidence type="ECO:0000256" key="15">
    <source>
        <dbReference type="PROSITE-ProRule" id="PRU10141"/>
    </source>
</evidence>
<evidence type="ECO:0000259" key="18">
    <source>
        <dbReference type="PROSITE" id="PS50011"/>
    </source>
</evidence>
<feature type="domain" description="Protein kinase" evidence="18">
    <location>
        <begin position="427"/>
        <end position="710"/>
    </location>
</feature>
<dbReference type="GO" id="GO:0005886">
    <property type="term" value="C:plasma membrane"/>
    <property type="evidence" value="ECO:0007669"/>
    <property type="project" value="TreeGrafter"/>
</dbReference>
<dbReference type="GO" id="GO:0043235">
    <property type="term" value="C:receptor complex"/>
    <property type="evidence" value="ECO:0007669"/>
    <property type="project" value="TreeGrafter"/>
</dbReference>
<gene>
    <name evidence="19" type="ORF">NP493_828g02044</name>
</gene>
<keyword evidence="7" id="KW-0418">Kinase</keyword>
<keyword evidence="12" id="KW-0675">Receptor</keyword>
<reference evidence="19" key="1">
    <citation type="journal article" date="2023" name="Mol. Biol. Evol.">
        <title>Third-Generation Sequencing Reveals the Adaptive Role of the Epigenome in Three Deep-Sea Polychaetes.</title>
        <authorList>
            <person name="Perez M."/>
            <person name="Aroh O."/>
            <person name="Sun Y."/>
            <person name="Lan Y."/>
            <person name="Juniper S.K."/>
            <person name="Young C.R."/>
            <person name="Angers B."/>
            <person name="Qian P.Y."/>
        </authorList>
    </citation>
    <scope>NUCLEOTIDE SEQUENCE</scope>
    <source>
        <strain evidence="19">R07B-5</strain>
    </source>
</reference>
<evidence type="ECO:0000256" key="13">
    <source>
        <dbReference type="ARBA" id="ARBA00023180"/>
    </source>
</evidence>
<dbReference type="GO" id="GO:0007169">
    <property type="term" value="P:cell surface receptor protein tyrosine kinase signaling pathway"/>
    <property type="evidence" value="ECO:0007669"/>
    <property type="project" value="TreeGrafter"/>
</dbReference>
<evidence type="ECO:0000256" key="11">
    <source>
        <dbReference type="ARBA" id="ARBA00023137"/>
    </source>
</evidence>
<feature type="region of interest" description="Disordered" evidence="16">
    <location>
        <begin position="28"/>
        <end position="49"/>
    </location>
</feature>
<dbReference type="InterPro" id="IPR001245">
    <property type="entry name" value="Ser-Thr/Tyr_kinase_cat_dom"/>
</dbReference>
<dbReference type="PROSITE" id="PS00109">
    <property type="entry name" value="PROTEIN_KINASE_TYR"/>
    <property type="match status" value="1"/>
</dbReference>
<accession>A0AAD9NKV7</accession>
<dbReference type="Proteomes" id="UP001209878">
    <property type="component" value="Unassembled WGS sequence"/>
</dbReference>
<dbReference type="PANTHER" id="PTHR24416:SF620">
    <property type="entry name" value="TYROSINE-PROTEIN KINASE RECEPTOR TORSO"/>
    <property type="match status" value="1"/>
</dbReference>
<comment type="subcellular location">
    <subcellularLocation>
        <location evidence="1">Membrane</location>
        <topology evidence="1">Single-pass membrane protein</topology>
    </subcellularLocation>
</comment>
<name>A0AAD9NKV7_RIDPI</name>
<dbReference type="CDD" id="cd00192">
    <property type="entry name" value="PTKc"/>
    <property type="match status" value="1"/>
</dbReference>
<feature type="binding site" evidence="15">
    <location>
        <position position="465"/>
    </location>
    <ligand>
        <name>ATP</name>
        <dbReference type="ChEBI" id="CHEBI:30616"/>
    </ligand>
</feature>
<dbReference type="PROSITE" id="PS50011">
    <property type="entry name" value="PROTEIN_KINASE_DOM"/>
    <property type="match status" value="1"/>
</dbReference>
<dbReference type="Gene3D" id="2.60.40.10">
    <property type="entry name" value="Immunoglobulins"/>
    <property type="match status" value="1"/>
</dbReference>
<evidence type="ECO:0000256" key="7">
    <source>
        <dbReference type="ARBA" id="ARBA00022777"/>
    </source>
</evidence>
<keyword evidence="9 17" id="KW-1133">Transmembrane helix</keyword>
<keyword evidence="11" id="KW-0829">Tyrosine-protein kinase</keyword>
<dbReference type="EC" id="2.7.10.1" evidence="2"/>
<dbReference type="SUPFAM" id="SSF56112">
    <property type="entry name" value="Protein kinase-like (PK-like)"/>
    <property type="match status" value="1"/>
</dbReference>
<keyword evidence="10 17" id="KW-0472">Membrane</keyword>
<keyword evidence="4" id="KW-0808">Transferase</keyword>
<dbReference type="PRINTS" id="PR00109">
    <property type="entry name" value="TYRKINASE"/>
</dbReference>
<evidence type="ECO:0000256" key="14">
    <source>
        <dbReference type="ARBA" id="ARBA00051243"/>
    </source>
</evidence>
<dbReference type="InterPro" id="IPR050122">
    <property type="entry name" value="RTK"/>
</dbReference>
<dbReference type="PANTHER" id="PTHR24416">
    <property type="entry name" value="TYROSINE-PROTEIN KINASE RECEPTOR"/>
    <property type="match status" value="1"/>
</dbReference>
<dbReference type="PROSITE" id="PS00107">
    <property type="entry name" value="PROTEIN_KINASE_ATP"/>
    <property type="match status" value="1"/>
</dbReference>
<evidence type="ECO:0000256" key="16">
    <source>
        <dbReference type="SAM" id="MobiDB-lite"/>
    </source>
</evidence>
<evidence type="ECO:0000256" key="3">
    <source>
        <dbReference type="ARBA" id="ARBA00022553"/>
    </source>
</evidence>
<evidence type="ECO:0000256" key="2">
    <source>
        <dbReference type="ARBA" id="ARBA00011902"/>
    </source>
</evidence>
<dbReference type="GO" id="GO:0004714">
    <property type="term" value="F:transmembrane receptor protein tyrosine kinase activity"/>
    <property type="evidence" value="ECO:0007669"/>
    <property type="project" value="UniProtKB-EC"/>
</dbReference>
<evidence type="ECO:0000313" key="20">
    <source>
        <dbReference type="Proteomes" id="UP001209878"/>
    </source>
</evidence>
<dbReference type="SUPFAM" id="SSF49265">
    <property type="entry name" value="Fibronectin type III"/>
    <property type="match status" value="1"/>
</dbReference>
<sequence length="729" mass="80999">MAFHESGLGAEQTVSAYTHGPVDHEKTYAEYPQNDQPGDSPASDMSARHVRHRSPIGHYSLSDPRQPVDIDAYDDFDVGSDTPSYNISVRVELTRQGALKVQVTWTLPEDDAASPTSSGKDDVTLCTVNWARYTCNVNRTYPPCDVPNDHFDDIRTVQRGLEVESVLPGITFNSHYWVSVDVAGVESRRVDFYTPGCATPLASFTRCLHSGPPWSANITCVDPEVRRGSLRMRLQWSAPQLANGQSPIAYRVTYLGMSPGGDTTNNVVSVDTKKTTNTSVTLRLSVNALYEITVTAEMASNSDTVNLRATILRVKTSRLVQAAGKGVPLCNLSSRPPSVTSRDRSSRAVPLLLIITCSLLGVAMVTCVSLLICRKWRHLQANIITHKVMVAKNNIYNSVPERSDEFSGTEQQLLLAGDEWELDPREIQLGSELGHGAFGKVYTGFYRDTKVAIKVMKEEMPAACKDDLLCEIALMKKVGSHPNIVSLLGACTLCRPIALIMEFMPFGNLERFLQKCKLEGELQKDDDMYSVTYAMVNDFGDTEQWIVTSSDMLSFARQVAQAMEYLSARECVHRDLAARNVLIGHGKVVKVCDFGLARVMGSEGGYQKRSSGKLPLKWLALETLRGYVHTTYSDVWSYGVLLWEIVTMGACPYSDIALADLYTVLSNGYRMEQPRNCSDELYDIISQCWYENPKDRPTFTQLRMRIEALLARQENYLELCNIGSAAADT</sequence>
<dbReference type="FunFam" id="1.10.510.10:FF:000554">
    <property type="entry name" value="Predicted protein"/>
    <property type="match status" value="1"/>
</dbReference>
<dbReference type="SMART" id="SM00219">
    <property type="entry name" value="TyrKc"/>
    <property type="match status" value="1"/>
</dbReference>
<evidence type="ECO:0000256" key="8">
    <source>
        <dbReference type="ARBA" id="ARBA00022840"/>
    </source>
</evidence>
<keyword evidence="3" id="KW-0597">Phosphoprotein</keyword>